<reference evidence="1" key="1">
    <citation type="submission" date="2020-07" db="EMBL/GenBank/DDBJ databases">
        <title>Huge and variable diversity of episymbiotic CPR bacteria and DPANN archaea in groundwater ecosystems.</title>
        <authorList>
            <person name="He C.Y."/>
            <person name="Keren R."/>
            <person name="Whittaker M."/>
            <person name="Farag I.F."/>
            <person name="Doudna J."/>
            <person name="Cate J.H.D."/>
            <person name="Banfield J.F."/>
        </authorList>
    </citation>
    <scope>NUCLEOTIDE SEQUENCE</scope>
    <source>
        <strain evidence="1">NC_groundwater_1586_Pr3_B-0.1um_66_15</strain>
    </source>
</reference>
<organism evidence="1 2">
    <name type="scientific">Devosia nanyangense</name>
    <dbReference type="NCBI Taxonomy" id="1228055"/>
    <lineage>
        <taxon>Bacteria</taxon>
        <taxon>Pseudomonadati</taxon>
        <taxon>Pseudomonadota</taxon>
        <taxon>Alphaproteobacteria</taxon>
        <taxon>Hyphomicrobiales</taxon>
        <taxon>Devosiaceae</taxon>
        <taxon>Devosia</taxon>
    </lineage>
</organism>
<name>A0A933L4G8_9HYPH</name>
<comment type="caution">
    <text evidence="1">The sequence shown here is derived from an EMBL/GenBank/DDBJ whole genome shotgun (WGS) entry which is preliminary data.</text>
</comment>
<proteinExistence type="predicted"/>
<protein>
    <submittedName>
        <fullName evidence="1">Uncharacterized protein</fullName>
    </submittedName>
</protein>
<dbReference type="Proteomes" id="UP000782610">
    <property type="component" value="Unassembled WGS sequence"/>
</dbReference>
<dbReference type="EMBL" id="JACRAF010000056">
    <property type="protein sequence ID" value="MBI4923476.1"/>
    <property type="molecule type" value="Genomic_DNA"/>
</dbReference>
<sequence length="135" mass="15326">MLAVTSYKRDFVENCRANVERQLAAYRKLAASAKKGEAAAFEGEFFNTMVLALDHFFLHRQRSLEGKDGNPLNEVRMLSNSILEDEGVLKENSTIKYDPKTSVTRIGIGDEIVMDGQTFARLADAFFNEIERRYP</sequence>
<gene>
    <name evidence="1" type="ORF">HY834_17190</name>
</gene>
<evidence type="ECO:0000313" key="1">
    <source>
        <dbReference type="EMBL" id="MBI4923476.1"/>
    </source>
</evidence>
<dbReference type="AlphaFoldDB" id="A0A933L4G8"/>
<evidence type="ECO:0000313" key="2">
    <source>
        <dbReference type="Proteomes" id="UP000782610"/>
    </source>
</evidence>
<accession>A0A933L4G8</accession>